<feature type="chain" id="PRO_5042976948" description="EGF-like domain-containing protein" evidence="22">
    <location>
        <begin position="25"/>
        <end position="928"/>
    </location>
</feature>
<keyword evidence="4" id="KW-0964">Secreted</keyword>
<feature type="compositionally biased region" description="Low complexity" evidence="20">
    <location>
        <begin position="772"/>
        <end position="781"/>
    </location>
</feature>
<evidence type="ECO:0000256" key="7">
    <source>
        <dbReference type="ARBA" id="ARBA00022583"/>
    </source>
</evidence>
<feature type="disulfide bond" evidence="18">
    <location>
        <begin position="154"/>
        <end position="166"/>
    </location>
</feature>
<dbReference type="FunFam" id="4.10.400.10:FF:000011">
    <property type="entry name" value="Low-density lipoprotein receptor-related protein 1"/>
    <property type="match status" value="1"/>
</dbReference>
<dbReference type="InterPro" id="IPR051221">
    <property type="entry name" value="LDLR-related"/>
</dbReference>
<dbReference type="SMART" id="SM00135">
    <property type="entry name" value="LY"/>
    <property type="match status" value="5"/>
</dbReference>
<evidence type="ECO:0000256" key="4">
    <source>
        <dbReference type="ARBA" id="ARBA00022525"/>
    </source>
</evidence>
<dbReference type="Gene3D" id="4.10.400.10">
    <property type="entry name" value="Low-density Lipoprotein Receptor"/>
    <property type="match status" value="8"/>
</dbReference>
<feature type="disulfide bond" evidence="18">
    <location>
        <begin position="298"/>
        <end position="313"/>
    </location>
</feature>
<dbReference type="CDD" id="cd00054">
    <property type="entry name" value="EGF_CA"/>
    <property type="match status" value="1"/>
</dbReference>
<keyword evidence="9 22" id="KW-0732">Signal</keyword>
<keyword evidence="6" id="KW-0597">Phosphoprotein</keyword>
<evidence type="ECO:0000256" key="6">
    <source>
        <dbReference type="ARBA" id="ARBA00022553"/>
    </source>
</evidence>
<dbReference type="InterPro" id="IPR011042">
    <property type="entry name" value="6-blade_b-propeller_TolB-like"/>
</dbReference>
<accession>A0AAN8JS38</accession>
<feature type="disulfide bond" evidence="18">
    <location>
        <begin position="120"/>
        <end position="138"/>
    </location>
</feature>
<reference evidence="24 25" key="1">
    <citation type="submission" date="2024-01" db="EMBL/GenBank/DDBJ databases">
        <title>The genome of the rayed Mediterranean limpet Patella caerulea (Linnaeus, 1758).</title>
        <authorList>
            <person name="Anh-Thu Weber A."/>
            <person name="Halstead-Nussloch G."/>
        </authorList>
    </citation>
    <scope>NUCLEOTIDE SEQUENCE [LARGE SCALE GENOMIC DNA]</scope>
    <source>
        <strain evidence="24">AATW-2023a</strain>
        <tissue evidence="24">Whole specimen</tissue>
    </source>
</reference>
<dbReference type="InterPro" id="IPR000742">
    <property type="entry name" value="EGF"/>
</dbReference>
<protein>
    <recommendedName>
        <fullName evidence="23">EGF-like domain-containing protein</fullName>
    </recommendedName>
</protein>
<keyword evidence="3" id="KW-1003">Cell membrane</keyword>
<dbReference type="PROSITE" id="PS01186">
    <property type="entry name" value="EGF_2"/>
    <property type="match status" value="1"/>
</dbReference>
<dbReference type="Gene3D" id="2.120.10.30">
    <property type="entry name" value="TolB, C-terminal domain"/>
    <property type="match status" value="1"/>
</dbReference>
<feature type="repeat" description="LDL-receptor class B" evidence="19">
    <location>
        <begin position="492"/>
        <end position="535"/>
    </location>
</feature>
<evidence type="ECO:0000256" key="2">
    <source>
        <dbReference type="ARBA" id="ARBA00004613"/>
    </source>
</evidence>
<evidence type="ECO:0000256" key="11">
    <source>
        <dbReference type="ARBA" id="ARBA00022837"/>
    </source>
</evidence>
<evidence type="ECO:0000256" key="21">
    <source>
        <dbReference type="SAM" id="Phobius"/>
    </source>
</evidence>
<dbReference type="AlphaFoldDB" id="A0AAN8JS38"/>
<evidence type="ECO:0000256" key="20">
    <source>
        <dbReference type="SAM" id="MobiDB-lite"/>
    </source>
</evidence>
<keyword evidence="5 17" id="KW-0245">EGF-like domain</keyword>
<keyword evidence="15" id="KW-0675">Receptor</keyword>
<dbReference type="PROSITE" id="PS50068">
    <property type="entry name" value="LDLRA_2"/>
    <property type="match status" value="8"/>
</dbReference>
<feature type="disulfide bond" evidence="18">
    <location>
        <begin position="72"/>
        <end position="84"/>
    </location>
</feature>
<evidence type="ECO:0000256" key="15">
    <source>
        <dbReference type="ARBA" id="ARBA00023170"/>
    </source>
</evidence>
<feature type="disulfide bond" evidence="18">
    <location>
        <begin position="52"/>
        <end position="67"/>
    </location>
</feature>
<keyword evidence="14 17" id="KW-1015">Disulfide bond</keyword>
<feature type="repeat" description="LDL-receptor class B" evidence="19">
    <location>
        <begin position="536"/>
        <end position="578"/>
    </location>
</feature>
<dbReference type="SMART" id="SM00181">
    <property type="entry name" value="EGF"/>
    <property type="match status" value="5"/>
</dbReference>
<evidence type="ECO:0000256" key="8">
    <source>
        <dbReference type="ARBA" id="ARBA00022692"/>
    </source>
</evidence>
<feature type="disulfide bond" evidence="18">
    <location>
        <begin position="202"/>
        <end position="220"/>
    </location>
</feature>
<keyword evidence="10" id="KW-0677">Repeat</keyword>
<dbReference type="PROSITE" id="PS00010">
    <property type="entry name" value="ASX_HYDROXYL"/>
    <property type="match status" value="1"/>
</dbReference>
<dbReference type="GO" id="GO:0005509">
    <property type="term" value="F:calcium ion binding"/>
    <property type="evidence" value="ECO:0007669"/>
    <property type="project" value="InterPro"/>
</dbReference>
<gene>
    <name evidence="24" type="ORF">SNE40_012279</name>
</gene>
<dbReference type="SMART" id="SM00179">
    <property type="entry name" value="EGF_CA"/>
    <property type="match status" value="2"/>
</dbReference>
<dbReference type="InterPro" id="IPR000152">
    <property type="entry name" value="EGF-type_Asp/Asn_hydroxyl_site"/>
</dbReference>
<dbReference type="GO" id="GO:0042562">
    <property type="term" value="F:hormone binding"/>
    <property type="evidence" value="ECO:0007669"/>
    <property type="project" value="TreeGrafter"/>
</dbReference>
<feature type="region of interest" description="Disordered" evidence="20">
    <location>
        <begin position="754"/>
        <end position="790"/>
    </location>
</feature>
<dbReference type="PROSITE" id="PS51120">
    <property type="entry name" value="LDLRB"/>
    <property type="match status" value="4"/>
</dbReference>
<evidence type="ECO:0000256" key="18">
    <source>
        <dbReference type="PROSITE-ProRule" id="PRU00124"/>
    </source>
</evidence>
<feature type="compositionally biased region" description="Polar residues" evidence="20">
    <location>
        <begin position="754"/>
        <end position="766"/>
    </location>
</feature>
<evidence type="ECO:0000256" key="13">
    <source>
        <dbReference type="ARBA" id="ARBA00023136"/>
    </source>
</evidence>
<dbReference type="EMBL" id="JAZGQO010000008">
    <property type="protein sequence ID" value="KAK6180064.1"/>
    <property type="molecule type" value="Genomic_DNA"/>
</dbReference>
<dbReference type="InterPro" id="IPR002172">
    <property type="entry name" value="LDrepeatLR_classA_rpt"/>
</dbReference>
<evidence type="ECO:0000256" key="17">
    <source>
        <dbReference type="PROSITE-ProRule" id="PRU00076"/>
    </source>
</evidence>
<evidence type="ECO:0000256" key="5">
    <source>
        <dbReference type="ARBA" id="ARBA00022536"/>
    </source>
</evidence>
<dbReference type="PROSITE" id="PS01209">
    <property type="entry name" value="LDLRA_1"/>
    <property type="match status" value="5"/>
</dbReference>
<dbReference type="Pfam" id="PF07645">
    <property type="entry name" value="EGF_CA"/>
    <property type="match status" value="1"/>
</dbReference>
<evidence type="ECO:0000259" key="23">
    <source>
        <dbReference type="PROSITE" id="PS50026"/>
    </source>
</evidence>
<organism evidence="24 25">
    <name type="scientific">Patella caerulea</name>
    <name type="common">Rayed Mediterranean limpet</name>
    <dbReference type="NCBI Taxonomy" id="87958"/>
    <lineage>
        <taxon>Eukaryota</taxon>
        <taxon>Metazoa</taxon>
        <taxon>Spiralia</taxon>
        <taxon>Lophotrochozoa</taxon>
        <taxon>Mollusca</taxon>
        <taxon>Gastropoda</taxon>
        <taxon>Patellogastropoda</taxon>
        <taxon>Patelloidea</taxon>
        <taxon>Patellidae</taxon>
        <taxon>Patella</taxon>
    </lineage>
</organism>
<dbReference type="GO" id="GO:0005576">
    <property type="term" value="C:extracellular region"/>
    <property type="evidence" value="ECO:0007669"/>
    <property type="project" value="UniProtKB-SubCell"/>
</dbReference>
<keyword evidence="12 21" id="KW-1133">Transmembrane helix</keyword>
<dbReference type="SUPFAM" id="SSF63825">
    <property type="entry name" value="YWTD domain"/>
    <property type="match status" value="1"/>
</dbReference>
<feature type="disulfide bond" evidence="18">
    <location>
        <begin position="33"/>
        <end position="45"/>
    </location>
</feature>
<comment type="subcellular location">
    <subcellularLocation>
        <location evidence="1">Cell membrane</location>
        <topology evidence="1">Single-pass type I membrane protein</topology>
    </subcellularLocation>
    <subcellularLocation>
        <location evidence="2">Secreted</location>
    </subcellularLocation>
</comment>
<dbReference type="Pfam" id="PF00057">
    <property type="entry name" value="Ldl_recept_a"/>
    <property type="match status" value="7"/>
</dbReference>
<dbReference type="FunFam" id="2.120.10.30:FF:000008">
    <property type="entry name" value="Low-density lipoprotein receptor-related protein 4"/>
    <property type="match status" value="1"/>
</dbReference>
<keyword evidence="13 21" id="KW-0472">Membrane</keyword>
<feature type="disulfide bond" evidence="18">
    <location>
        <begin position="113"/>
        <end position="125"/>
    </location>
</feature>
<keyword evidence="7" id="KW-0254">Endocytosis</keyword>
<dbReference type="PRINTS" id="PR00261">
    <property type="entry name" value="LDLRECEPTOR"/>
</dbReference>
<dbReference type="FunFam" id="4.10.400.10:FF:000030">
    <property type="entry name" value="Sortilin related receptor 1"/>
    <property type="match status" value="1"/>
</dbReference>
<dbReference type="SMART" id="SM00192">
    <property type="entry name" value="LDLa"/>
    <property type="match status" value="8"/>
</dbReference>
<comment type="caution">
    <text evidence="17">Lacks conserved residue(s) required for the propagation of feature annotation.</text>
</comment>
<dbReference type="GO" id="GO:0016324">
    <property type="term" value="C:apical plasma membrane"/>
    <property type="evidence" value="ECO:0007669"/>
    <property type="project" value="TreeGrafter"/>
</dbReference>
<feature type="disulfide bond" evidence="18">
    <location>
        <begin position="79"/>
        <end position="97"/>
    </location>
</feature>
<evidence type="ECO:0000313" key="25">
    <source>
        <dbReference type="Proteomes" id="UP001347796"/>
    </source>
</evidence>
<dbReference type="PANTHER" id="PTHR22722:SF15">
    <property type="entry name" value="LOW-DENSITY LIPOPROTEIN RECEPTOR-RELATED"/>
    <property type="match status" value="1"/>
</dbReference>
<evidence type="ECO:0000256" key="10">
    <source>
        <dbReference type="ARBA" id="ARBA00022737"/>
    </source>
</evidence>
<keyword evidence="8 21" id="KW-0812">Transmembrane</keyword>
<keyword evidence="25" id="KW-1185">Reference proteome</keyword>
<feature type="repeat" description="LDL-receptor class B" evidence="19">
    <location>
        <begin position="623"/>
        <end position="667"/>
    </location>
</feature>
<dbReference type="Pfam" id="PF00058">
    <property type="entry name" value="Ldl_recept_b"/>
    <property type="match status" value="4"/>
</dbReference>
<dbReference type="SUPFAM" id="SSF57196">
    <property type="entry name" value="EGF/Laminin"/>
    <property type="match status" value="3"/>
</dbReference>
<dbReference type="PROSITE" id="PS50026">
    <property type="entry name" value="EGF_3"/>
    <property type="match status" value="1"/>
</dbReference>
<feature type="disulfide bond" evidence="18">
    <location>
        <begin position="40"/>
        <end position="58"/>
    </location>
</feature>
<evidence type="ECO:0000256" key="9">
    <source>
        <dbReference type="ARBA" id="ARBA00022729"/>
    </source>
</evidence>
<evidence type="ECO:0000256" key="19">
    <source>
        <dbReference type="PROSITE-ProRule" id="PRU00461"/>
    </source>
</evidence>
<keyword evidence="16" id="KW-0325">Glycoprotein</keyword>
<dbReference type="FunFam" id="2.10.25.10:FF:000009">
    <property type="entry name" value="Low-density lipoprotein receptor isoform 1"/>
    <property type="match status" value="1"/>
</dbReference>
<comment type="caution">
    <text evidence="24">The sequence shown here is derived from an EMBL/GenBank/DDBJ whole genome shotgun (WGS) entry which is preliminary data.</text>
</comment>
<sequence length="928" mass="103674">MKKLSLAILSVYLVIQLLLQPTRGNNTTEAAKCPSSQFTCKNERCIPSSWYCDKDDDCADGSDENDCDSATCANDQFRCTNGKCIPQRWQCDHEDDCHDGSDELEADCAAKTCKADQFACSTGACIPAGWKCDGQADCTHGDDEATEQCEITTCKEGEFQCENGRCISERWKCDQDNDCGDNSDEKKDNCPDQVCDEEEFQCSNMICIKKTWECDGDFDCNDQSDEKNCSTTERKSRCSASEFTCVDSNECIHVSWKCDGENDCEDGSDEEQDCKITCRPNQFMCVQDSYCIHGILQCDGNEDCLDGSDEHGCPARPDSCKEDEFDCFKDGKKCIALDAVCDGQNDCGQFEDEAKELDCPNKPCDINNGGCYQKCVNLFPGNHRCECHKGFELSPNSTTFCQDVDECQLVGSCSQLCSNFKGGYKCHCTEGYTLIHDKYCRANGGNAELLLANRKDLRRINIENNKKPVYELLVEDEKVECAISVDYDIRGKKVYWTDVKLEKILSADMQDKKNVVAIAENLVSTPDGIAVDWVHKHLYWTDTGYNKIEVSSLDGKMRRVLINSDLDEPRAIVVDPKSGYMYWTDWGNTPKIEKCGLDGTMRKTIVQTNILWPNGITLDYVDQRLYWVDAKLHIIDSIDLDGRARRTVHKSQVSIHHPFGITVFEDSLFWTDWKSESVRKMSKFGVGEPVSVVTDLNEPMDVHIFHQFRQPASENKCGTHNGGCEHFCLPSPVSKDGPKYRCVCQDNFELSSNEKTCTESANKTSVNPNPPDNSSDDNSPNKSKHRRRLFEPLVTTTKAPVVPVIPVTKEPVVVIHPDMGVSTEGGYNIVTATDNSTAEGNSAPIPKPSDENVGQVALIVIAAIVGLAIIVGVVLLVIFKRVKRKNMKSMNFDNPVYRKTTEDQFSIDKDNKLPPSLQPLNPPTNEIV</sequence>
<feature type="transmembrane region" description="Helical" evidence="21">
    <location>
        <begin position="856"/>
        <end position="879"/>
    </location>
</feature>
<feature type="disulfide bond" evidence="18">
    <location>
        <begin position="161"/>
        <end position="179"/>
    </location>
</feature>
<feature type="repeat" description="LDL-receptor class B" evidence="19">
    <location>
        <begin position="579"/>
        <end position="622"/>
    </location>
</feature>
<dbReference type="SUPFAM" id="SSF57424">
    <property type="entry name" value="LDL receptor-like module"/>
    <property type="match status" value="8"/>
</dbReference>
<evidence type="ECO:0000256" key="1">
    <source>
        <dbReference type="ARBA" id="ARBA00004251"/>
    </source>
</evidence>
<feature type="disulfide bond" evidence="17">
    <location>
        <begin position="407"/>
        <end position="417"/>
    </location>
</feature>
<feature type="signal peptide" evidence="22">
    <location>
        <begin position="1"/>
        <end position="24"/>
    </location>
</feature>
<feature type="domain" description="EGF-like" evidence="23">
    <location>
        <begin position="403"/>
        <end position="441"/>
    </location>
</feature>
<dbReference type="Gene3D" id="2.10.25.10">
    <property type="entry name" value="Laminin"/>
    <property type="match status" value="2"/>
</dbReference>
<evidence type="ECO:0000313" key="24">
    <source>
        <dbReference type="EMBL" id="KAK6180064.1"/>
    </source>
</evidence>
<dbReference type="InterPro" id="IPR001881">
    <property type="entry name" value="EGF-like_Ca-bd_dom"/>
</dbReference>
<evidence type="ECO:0000256" key="22">
    <source>
        <dbReference type="SAM" id="SignalP"/>
    </source>
</evidence>
<dbReference type="CDD" id="cd00112">
    <property type="entry name" value="LDLa"/>
    <property type="match status" value="8"/>
</dbReference>
<dbReference type="PROSITE" id="PS01187">
    <property type="entry name" value="EGF_CA"/>
    <property type="match status" value="1"/>
</dbReference>
<dbReference type="InterPro" id="IPR049883">
    <property type="entry name" value="NOTCH1_EGF-like"/>
</dbReference>
<dbReference type="GO" id="GO:0043235">
    <property type="term" value="C:receptor complex"/>
    <property type="evidence" value="ECO:0007669"/>
    <property type="project" value="TreeGrafter"/>
</dbReference>
<dbReference type="InterPro" id="IPR018097">
    <property type="entry name" value="EGF_Ca-bd_CS"/>
</dbReference>
<dbReference type="InterPro" id="IPR000033">
    <property type="entry name" value="LDLR_classB_rpt"/>
</dbReference>
<dbReference type="InterPro" id="IPR036055">
    <property type="entry name" value="LDL_receptor-like_sf"/>
</dbReference>
<dbReference type="PANTHER" id="PTHR22722">
    <property type="entry name" value="LOW-DENSITY LIPOPROTEIN RECEPTOR-RELATED PROTEIN 2-RELATED"/>
    <property type="match status" value="1"/>
</dbReference>
<feature type="disulfide bond" evidence="18">
    <location>
        <begin position="214"/>
        <end position="229"/>
    </location>
</feature>
<dbReference type="Proteomes" id="UP001347796">
    <property type="component" value="Unassembled WGS sequence"/>
</dbReference>
<evidence type="ECO:0000256" key="16">
    <source>
        <dbReference type="ARBA" id="ARBA00023180"/>
    </source>
</evidence>
<dbReference type="GO" id="GO:0006898">
    <property type="term" value="P:receptor-mediated endocytosis"/>
    <property type="evidence" value="ECO:0007669"/>
    <property type="project" value="TreeGrafter"/>
</dbReference>
<evidence type="ECO:0000256" key="3">
    <source>
        <dbReference type="ARBA" id="ARBA00022475"/>
    </source>
</evidence>
<feature type="disulfide bond" evidence="18">
    <location>
        <begin position="195"/>
        <end position="207"/>
    </location>
</feature>
<evidence type="ECO:0000256" key="12">
    <source>
        <dbReference type="ARBA" id="ARBA00022989"/>
    </source>
</evidence>
<name>A0AAN8JS38_PATCE</name>
<dbReference type="FunFam" id="4.10.400.10:FF:000001">
    <property type="entry name" value="Low-density lipoprotein receptor-related protein 1"/>
    <property type="match status" value="1"/>
</dbReference>
<proteinExistence type="predicted"/>
<evidence type="ECO:0000256" key="14">
    <source>
        <dbReference type="ARBA" id="ARBA00023157"/>
    </source>
</evidence>
<keyword evidence="11" id="KW-0106">Calcium</keyword>
<dbReference type="InterPro" id="IPR023415">
    <property type="entry name" value="LDLR_class-A_CS"/>
</dbReference>
<feature type="region of interest" description="Disordered" evidence="20">
    <location>
        <begin position="905"/>
        <end position="928"/>
    </location>
</feature>